<dbReference type="PANTHER" id="PTHR30055">
    <property type="entry name" value="HTH-TYPE TRANSCRIPTIONAL REGULATOR RUTR"/>
    <property type="match status" value="1"/>
</dbReference>
<organism evidence="6 7">
    <name type="scientific">Pseudomonas fluvialis</name>
    <dbReference type="NCBI Taxonomy" id="1793966"/>
    <lineage>
        <taxon>Bacteria</taxon>
        <taxon>Pseudomonadati</taxon>
        <taxon>Pseudomonadota</taxon>
        <taxon>Gammaproteobacteria</taxon>
        <taxon>Pseudomonadales</taxon>
        <taxon>Pseudomonadaceae</taxon>
        <taxon>Pseudomonas</taxon>
    </lineage>
</organism>
<dbReference type="Pfam" id="PF13305">
    <property type="entry name" value="TetR_C_33"/>
    <property type="match status" value="1"/>
</dbReference>
<dbReference type="PRINTS" id="PR00455">
    <property type="entry name" value="HTHTETR"/>
</dbReference>
<keyword evidence="2 4" id="KW-0238">DNA-binding</keyword>
<dbReference type="Gene3D" id="1.10.357.10">
    <property type="entry name" value="Tetracycline Repressor, domain 2"/>
    <property type="match status" value="1"/>
</dbReference>
<dbReference type="SUPFAM" id="SSF46689">
    <property type="entry name" value="Homeodomain-like"/>
    <property type="match status" value="1"/>
</dbReference>
<dbReference type="Pfam" id="PF00440">
    <property type="entry name" value="TetR_N"/>
    <property type="match status" value="1"/>
</dbReference>
<dbReference type="RefSeq" id="WP_101192425.1">
    <property type="nucleotide sequence ID" value="NZ_PIYS01000002.1"/>
</dbReference>
<dbReference type="InterPro" id="IPR050109">
    <property type="entry name" value="HTH-type_TetR-like_transc_reg"/>
</dbReference>
<keyword evidence="3" id="KW-0804">Transcription</keyword>
<evidence type="ECO:0000256" key="3">
    <source>
        <dbReference type="ARBA" id="ARBA00023163"/>
    </source>
</evidence>
<keyword evidence="1" id="KW-0805">Transcription regulation</keyword>
<dbReference type="PANTHER" id="PTHR30055:SF220">
    <property type="entry name" value="TETR-FAMILY REGULATORY PROTEIN"/>
    <property type="match status" value="1"/>
</dbReference>
<dbReference type="InterPro" id="IPR025996">
    <property type="entry name" value="MT1864/Rv1816-like_C"/>
</dbReference>
<dbReference type="EMBL" id="PIYS01000002">
    <property type="protein sequence ID" value="PKF73050.1"/>
    <property type="molecule type" value="Genomic_DNA"/>
</dbReference>
<dbReference type="GO" id="GO:0000976">
    <property type="term" value="F:transcription cis-regulatory region binding"/>
    <property type="evidence" value="ECO:0007669"/>
    <property type="project" value="TreeGrafter"/>
</dbReference>
<accession>A0A2I0CUG9</accession>
<gene>
    <name evidence="6" type="ORF">CW360_00895</name>
</gene>
<evidence type="ECO:0000259" key="5">
    <source>
        <dbReference type="PROSITE" id="PS50977"/>
    </source>
</evidence>
<dbReference type="PROSITE" id="PS50977">
    <property type="entry name" value="HTH_TETR_2"/>
    <property type="match status" value="1"/>
</dbReference>
<comment type="caution">
    <text evidence="6">The sequence shown here is derived from an EMBL/GenBank/DDBJ whole genome shotgun (WGS) entry which is preliminary data.</text>
</comment>
<dbReference type="InterPro" id="IPR036271">
    <property type="entry name" value="Tet_transcr_reg_TetR-rel_C_sf"/>
</dbReference>
<dbReference type="InterPro" id="IPR001647">
    <property type="entry name" value="HTH_TetR"/>
</dbReference>
<dbReference type="Proteomes" id="UP000242861">
    <property type="component" value="Unassembled WGS sequence"/>
</dbReference>
<protein>
    <submittedName>
        <fullName evidence="6">TetR family transcriptional regulator</fullName>
    </submittedName>
</protein>
<reference evidence="7" key="1">
    <citation type="submission" date="2017-12" db="EMBL/GenBank/DDBJ databases">
        <authorList>
            <person name="Yu X.-Y."/>
        </authorList>
    </citation>
    <scope>NUCLEOTIDE SEQUENCE [LARGE SCALE GENOMIC DNA]</scope>
    <source>
        <strain evidence="7">ZYSR67-Z</strain>
    </source>
</reference>
<feature type="domain" description="HTH tetR-type" evidence="5">
    <location>
        <begin position="11"/>
        <end position="71"/>
    </location>
</feature>
<evidence type="ECO:0000313" key="6">
    <source>
        <dbReference type="EMBL" id="PKF73050.1"/>
    </source>
</evidence>
<dbReference type="SUPFAM" id="SSF48498">
    <property type="entry name" value="Tetracyclin repressor-like, C-terminal domain"/>
    <property type="match status" value="1"/>
</dbReference>
<name>A0A2I0CUG9_9PSED</name>
<feature type="DNA-binding region" description="H-T-H motif" evidence="4">
    <location>
        <begin position="34"/>
        <end position="53"/>
    </location>
</feature>
<evidence type="ECO:0000256" key="2">
    <source>
        <dbReference type="ARBA" id="ARBA00023125"/>
    </source>
</evidence>
<sequence length="206" mass="22728">MPTVASPYHHGNLRQSLLDCGLQLLREQGISGLSLRQLAERCAVSRSAPYHHFTDKQALLAALAAQGFSSMCEQLSTYVQDGIPSDEALLLACLDYLDFALQQPALYELMFGSLLWRDSDPTHPDTARFQRLGKDCFRQYVQLFAQRPGASAAHSLRQAQLLWASLHGLAKLALDGIFVKREDLGAIVRQALLVACTDDPSAESTR</sequence>
<evidence type="ECO:0000256" key="1">
    <source>
        <dbReference type="ARBA" id="ARBA00023015"/>
    </source>
</evidence>
<evidence type="ECO:0000313" key="7">
    <source>
        <dbReference type="Proteomes" id="UP000242861"/>
    </source>
</evidence>
<evidence type="ECO:0000256" key="4">
    <source>
        <dbReference type="PROSITE-ProRule" id="PRU00335"/>
    </source>
</evidence>
<dbReference type="InterPro" id="IPR009057">
    <property type="entry name" value="Homeodomain-like_sf"/>
</dbReference>
<dbReference type="AlphaFoldDB" id="A0A2I0CUG9"/>
<dbReference type="GO" id="GO:0003700">
    <property type="term" value="F:DNA-binding transcription factor activity"/>
    <property type="evidence" value="ECO:0007669"/>
    <property type="project" value="TreeGrafter"/>
</dbReference>
<proteinExistence type="predicted"/>